<keyword evidence="3" id="KW-1185">Reference proteome</keyword>
<dbReference type="GO" id="GO:0016747">
    <property type="term" value="F:acyltransferase activity, transferring groups other than amino-acyl groups"/>
    <property type="evidence" value="ECO:0007669"/>
    <property type="project" value="InterPro"/>
</dbReference>
<dbReference type="SUPFAM" id="SSF53756">
    <property type="entry name" value="UDP-Glycosyltransferase/glycogen phosphorylase"/>
    <property type="match status" value="1"/>
</dbReference>
<dbReference type="EMBL" id="SRHE01000143">
    <property type="protein sequence ID" value="TWW09939.1"/>
    <property type="molecule type" value="Genomic_DNA"/>
</dbReference>
<dbReference type="Gene3D" id="3.40.630.30">
    <property type="match status" value="1"/>
</dbReference>
<dbReference type="SUPFAM" id="SSF55729">
    <property type="entry name" value="Acyl-CoA N-acyltransferases (Nat)"/>
    <property type="match status" value="1"/>
</dbReference>
<dbReference type="AlphaFoldDB" id="A0A5C6M718"/>
<dbReference type="Pfam" id="PF13302">
    <property type="entry name" value="Acetyltransf_3"/>
    <property type="match status" value="1"/>
</dbReference>
<reference evidence="2 3" key="1">
    <citation type="submission" date="2019-08" db="EMBL/GenBank/DDBJ databases">
        <title>100 year-old enigma solved: identification of Planctomyces bekefii, the type genus and species of the phylum Planctomycetes.</title>
        <authorList>
            <person name="Svetlana D.N."/>
            <person name="Overmann J."/>
        </authorList>
    </citation>
    <scope>NUCLEOTIDE SEQUENCE [LARGE SCALE GENOMIC DNA]</scope>
    <source>
        <strain evidence="2">Phe10_nw2017</strain>
    </source>
</reference>
<feature type="domain" description="N-acetyltransferase" evidence="1">
    <location>
        <begin position="131"/>
        <end position="279"/>
    </location>
</feature>
<dbReference type="Gene3D" id="3.40.50.2000">
    <property type="entry name" value="Glycogen Phosphorylase B"/>
    <property type="match status" value="1"/>
</dbReference>
<feature type="non-terminal residue" evidence="2">
    <location>
        <position position="1"/>
    </location>
</feature>
<dbReference type="InterPro" id="IPR007235">
    <property type="entry name" value="Glyco_trans_28_C"/>
</dbReference>
<protein>
    <recommendedName>
        <fullName evidence="1">N-acetyltransferase domain-containing protein</fullName>
    </recommendedName>
</protein>
<proteinExistence type="predicted"/>
<sequence length="279" mass="30665">AWMSSQAADRPWVTLHSGLPTLAPLIAKADLAIGAAGATSWERCCLGLPAVIITLADNQIPLARALEAANAAFWAGTHLSVNKMSLKTQIEKVLSDSENLNAKSVSCRRLVQGGGLQSVSDILLLCEETDLIIRPASVNDEELLLRWANDPLVRKNAFNSSLIAAEEHKRWFYRRLRNFEVQKIFICETVTGLPIGQVRLELDQTEWVIDYSVVGYARGRRLAGGMLRAALRELKNQVGCVVVVAKVKPANVSSVKTLIRLGFEVSGQNAFEMCFKHTL</sequence>
<reference evidence="2 3" key="2">
    <citation type="submission" date="2019-08" db="EMBL/GenBank/DDBJ databases">
        <authorList>
            <person name="Henke P."/>
        </authorList>
    </citation>
    <scope>NUCLEOTIDE SEQUENCE [LARGE SCALE GENOMIC DNA]</scope>
    <source>
        <strain evidence="2">Phe10_nw2017</strain>
    </source>
</reference>
<dbReference type="Pfam" id="PF04101">
    <property type="entry name" value="Glyco_tran_28_C"/>
    <property type="match status" value="1"/>
</dbReference>
<evidence type="ECO:0000259" key="1">
    <source>
        <dbReference type="PROSITE" id="PS51186"/>
    </source>
</evidence>
<dbReference type="InterPro" id="IPR016181">
    <property type="entry name" value="Acyl_CoA_acyltransferase"/>
</dbReference>
<dbReference type="GO" id="GO:0016758">
    <property type="term" value="F:hexosyltransferase activity"/>
    <property type="evidence" value="ECO:0007669"/>
    <property type="project" value="InterPro"/>
</dbReference>
<dbReference type="PROSITE" id="PS51186">
    <property type="entry name" value="GNAT"/>
    <property type="match status" value="1"/>
</dbReference>
<evidence type="ECO:0000313" key="2">
    <source>
        <dbReference type="EMBL" id="TWW09939.1"/>
    </source>
</evidence>
<evidence type="ECO:0000313" key="3">
    <source>
        <dbReference type="Proteomes" id="UP000321083"/>
    </source>
</evidence>
<gene>
    <name evidence="2" type="ORF">E3A20_09290</name>
</gene>
<dbReference type="InterPro" id="IPR000182">
    <property type="entry name" value="GNAT_dom"/>
</dbReference>
<organism evidence="2 3">
    <name type="scientific">Planctomyces bekefii</name>
    <dbReference type="NCBI Taxonomy" id="1653850"/>
    <lineage>
        <taxon>Bacteria</taxon>
        <taxon>Pseudomonadati</taxon>
        <taxon>Planctomycetota</taxon>
        <taxon>Planctomycetia</taxon>
        <taxon>Planctomycetales</taxon>
        <taxon>Planctomycetaceae</taxon>
        <taxon>Planctomyces</taxon>
    </lineage>
</organism>
<accession>A0A5C6M718</accession>
<comment type="caution">
    <text evidence="2">The sequence shown here is derived from an EMBL/GenBank/DDBJ whole genome shotgun (WGS) entry which is preliminary data.</text>
</comment>
<dbReference type="Proteomes" id="UP000321083">
    <property type="component" value="Unassembled WGS sequence"/>
</dbReference>
<name>A0A5C6M718_9PLAN</name>